<feature type="non-terminal residue" evidence="1">
    <location>
        <position position="193"/>
    </location>
</feature>
<comment type="caution">
    <text evidence="1">The sequence shown here is derived from an EMBL/GenBank/DDBJ whole genome shotgun (WGS) entry which is preliminary data.</text>
</comment>
<dbReference type="KEGG" id="cput:CONPUDRAFT_23729"/>
<accession>A0A5M3N5P6</accession>
<organism evidence="1 2">
    <name type="scientific">Coniophora puteana (strain RWD-64-598)</name>
    <name type="common">Brown rot fungus</name>
    <dbReference type="NCBI Taxonomy" id="741705"/>
    <lineage>
        <taxon>Eukaryota</taxon>
        <taxon>Fungi</taxon>
        <taxon>Dikarya</taxon>
        <taxon>Basidiomycota</taxon>
        <taxon>Agaricomycotina</taxon>
        <taxon>Agaricomycetes</taxon>
        <taxon>Agaricomycetidae</taxon>
        <taxon>Boletales</taxon>
        <taxon>Coniophorineae</taxon>
        <taxon>Coniophoraceae</taxon>
        <taxon>Coniophora</taxon>
    </lineage>
</organism>
<sequence length="193" mass="21853">ILRKSDLLGYRTPEMNSRVIVSMFADDTTVFLRKEDDFVILQMLLKVWCTASGAKFNIHKTEVIPIGSKEHRAEVVRTRCLRRGSTPLPENVRIAADGTAVRILGAWLGNDIDQCAVWSPIIDSIRERLNHWGRLHPTIEGRSILLQWFGCGKTQYLTQAQGMPKGVEAELSRIFQDFTWDNAGRSTINAETL</sequence>
<gene>
    <name evidence="1" type="ORF">CONPUDRAFT_23729</name>
</gene>
<dbReference type="RefSeq" id="XP_007762362.1">
    <property type="nucleotide sequence ID" value="XM_007764172.1"/>
</dbReference>
<dbReference type="Proteomes" id="UP000053558">
    <property type="component" value="Unassembled WGS sequence"/>
</dbReference>
<evidence type="ECO:0000313" key="2">
    <source>
        <dbReference type="Proteomes" id="UP000053558"/>
    </source>
</evidence>
<dbReference type="AlphaFoldDB" id="A0A5M3N5P6"/>
<name>A0A5M3N5P6_CONPW</name>
<dbReference type="OMA" id="MPESICK"/>
<reference evidence="2" key="1">
    <citation type="journal article" date="2012" name="Science">
        <title>The Paleozoic origin of enzymatic lignin decomposition reconstructed from 31 fungal genomes.</title>
        <authorList>
            <person name="Floudas D."/>
            <person name="Binder M."/>
            <person name="Riley R."/>
            <person name="Barry K."/>
            <person name="Blanchette R.A."/>
            <person name="Henrissat B."/>
            <person name="Martinez A.T."/>
            <person name="Otillar R."/>
            <person name="Spatafora J.W."/>
            <person name="Yadav J.S."/>
            <person name="Aerts A."/>
            <person name="Benoit I."/>
            <person name="Boyd A."/>
            <person name="Carlson A."/>
            <person name="Copeland A."/>
            <person name="Coutinho P.M."/>
            <person name="de Vries R.P."/>
            <person name="Ferreira P."/>
            <person name="Findley K."/>
            <person name="Foster B."/>
            <person name="Gaskell J."/>
            <person name="Glotzer D."/>
            <person name="Gorecki P."/>
            <person name="Heitman J."/>
            <person name="Hesse C."/>
            <person name="Hori C."/>
            <person name="Igarashi K."/>
            <person name="Jurgens J.A."/>
            <person name="Kallen N."/>
            <person name="Kersten P."/>
            <person name="Kohler A."/>
            <person name="Kuees U."/>
            <person name="Kumar T.K.A."/>
            <person name="Kuo A."/>
            <person name="LaButti K."/>
            <person name="Larrondo L.F."/>
            <person name="Lindquist E."/>
            <person name="Ling A."/>
            <person name="Lombard V."/>
            <person name="Lucas S."/>
            <person name="Lundell T."/>
            <person name="Martin R."/>
            <person name="McLaughlin D.J."/>
            <person name="Morgenstern I."/>
            <person name="Morin E."/>
            <person name="Murat C."/>
            <person name="Nagy L.G."/>
            <person name="Nolan M."/>
            <person name="Ohm R.A."/>
            <person name="Patyshakuliyeva A."/>
            <person name="Rokas A."/>
            <person name="Ruiz-Duenas F.J."/>
            <person name="Sabat G."/>
            <person name="Salamov A."/>
            <person name="Samejima M."/>
            <person name="Schmutz J."/>
            <person name="Slot J.C."/>
            <person name="St John F."/>
            <person name="Stenlid J."/>
            <person name="Sun H."/>
            <person name="Sun S."/>
            <person name="Syed K."/>
            <person name="Tsang A."/>
            <person name="Wiebenga A."/>
            <person name="Young D."/>
            <person name="Pisabarro A."/>
            <person name="Eastwood D.C."/>
            <person name="Martin F."/>
            <person name="Cullen D."/>
            <person name="Grigoriev I.V."/>
            <person name="Hibbett D.S."/>
        </authorList>
    </citation>
    <scope>NUCLEOTIDE SEQUENCE [LARGE SCALE GENOMIC DNA]</scope>
    <source>
        <strain evidence="2">RWD-64-598 SS2</strain>
    </source>
</reference>
<protein>
    <recommendedName>
        <fullName evidence="3">Reverse transcriptase domain-containing protein</fullName>
    </recommendedName>
</protein>
<evidence type="ECO:0008006" key="3">
    <source>
        <dbReference type="Google" id="ProtNLM"/>
    </source>
</evidence>
<evidence type="ECO:0000313" key="1">
    <source>
        <dbReference type="EMBL" id="EIW86191.1"/>
    </source>
</evidence>
<feature type="non-terminal residue" evidence="1">
    <location>
        <position position="1"/>
    </location>
</feature>
<keyword evidence="2" id="KW-1185">Reference proteome</keyword>
<dbReference type="GeneID" id="19206564"/>
<dbReference type="EMBL" id="JH711573">
    <property type="protein sequence ID" value="EIW86191.1"/>
    <property type="molecule type" value="Genomic_DNA"/>
</dbReference>
<proteinExistence type="predicted"/>
<dbReference type="OrthoDB" id="2205812at2759"/>